<dbReference type="EMBL" id="CM042018">
    <property type="protein sequence ID" value="KAI3829560.1"/>
    <property type="molecule type" value="Genomic_DNA"/>
</dbReference>
<sequence length="101" mass="11388">MEGSYNRPSNFQYTGDRRLEIVSGKGNQIYAAAGGVRSPDYPARTSTSSSKPWGGFSDPESKRKKRIAKYKVYTIEGRVKASFRNGIRWIKSKCSDFIHGF</sequence>
<reference evidence="2" key="1">
    <citation type="journal article" date="2022" name="Mol. Ecol. Resour.">
        <title>The genomes of chicory, endive, great burdock and yacon provide insights into Asteraceae palaeo-polyploidization history and plant inulin production.</title>
        <authorList>
            <person name="Fan W."/>
            <person name="Wang S."/>
            <person name="Wang H."/>
            <person name="Wang A."/>
            <person name="Jiang F."/>
            <person name="Liu H."/>
            <person name="Zhao H."/>
            <person name="Xu D."/>
            <person name="Zhang Y."/>
        </authorList>
    </citation>
    <scope>NUCLEOTIDE SEQUENCE [LARGE SCALE GENOMIC DNA]</scope>
    <source>
        <strain evidence="2">cv. Yunnan</strain>
    </source>
</reference>
<comment type="caution">
    <text evidence="1">The sequence shown here is derived from an EMBL/GenBank/DDBJ whole genome shotgun (WGS) entry which is preliminary data.</text>
</comment>
<reference evidence="1 2" key="2">
    <citation type="journal article" date="2022" name="Mol. Ecol. Resour.">
        <title>The genomes of chicory, endive, great burdock and yacon provide insights into Asteraceae paleo-polyploidization history and plant inulin production.</title>
        <authorList>
            <person name="Fan W."/>
            <person name="Wang S."/>
            <person name="Wang H."/>
            <person name="Wang A."/>
            <person name="Jiang F."/>
            <person name="Liu H."/>
            <person name="Zhao H."/>
            <person name="Xu D."/>
            <person name="Zhang Y."/>
        </authorList>
    </citation>
    <scope>NUCLEOTIDE SEQUENCE [LARGE SCALE GENOMIC DNA]</scope>
    <source>
        <strain evidence="2">cv. Yunnan</strain>
        <tissue evidence="1">Leaves</tissue>
    </source>
</reference>
<evidence type="ECO:0000313" key="1">
    <source>
        <dbReference type="EMBL" id="KAI3829560.1"/>
    </source>
</evidence>
<dbReference type="Proteomes" id="UP001056120">
    <property type="component" value="Linkage Group LG01"/>
</dbReference>
<accession>A0ACB9KB99</accession>
<gene>
    <name evidence="1" type="ORF">L1987_03686</name>
</gene>
<protein>
    <submittedName>
        <fullName evidence="1">Uncharacterized protein</fullName>
    </submittedName>
</protein>
<evidence type="ECO:0000313" key="2">
    <source>
        <dbReference type="Proteomes" id="UP001056120"/>
    </source>
</evidence>
<keyword evidence="2" id="KW-1185">Reference proteome</keyword>
<proteinExistence type="predicted"/>
<name>A0ACB9KB99_9ASTR</name>
<organism evidence="1 2">
    <name type="scientific">Smallanthus sonchifolius</name>
    <dbReference type="NCBI Taxonomy" id="185202"/>
    <lineage>
        <taxon>Eukaryota</taxon>
        <taxon>Viridiplantae</taxon>
        <taxon>Streptophyta</taxon>
        <taxon>Embryophyta</taxon>
        <taxon>Tracheophyta</taxon>
        <taxon>Spermatophyta</taxon>
        <taxon>Magnoliopsida</taxon>
        <taxon>eudicotyledons</taxon>
        <taxon>Gunneridae</taxon>
        <taxon>Pentapetalae</taxon>
        <taxon>asterids</taxon>
        <taxon>campanulids</taxon>
        <taxon>Asterales</taxon>
        <taxon>Asteraceae</taxon>
        <taxon>Asteroideae</taxon>
        <taxon>Heliantheae alliance</taxon>
        <taxon>Millerieae</taxon>
        <taxon>Smallanthus</taxon>
    </lineage>
</organism>